<keyword evidence="3 5" id="KW-0697">Rotamase</keyword>
<dbReference type="PROSITE" id="PS50059">
    <property type="entry name" value="FKBP_PPIASE"/>
    <property type="match status" value="1"/>
</dbReference>
<dbReference type="InterPro" id="IPR001179">
    <property type="entry name" value="PPIase_FKBP_dom"/>
</dbReference>
<dbReference type="AlphaFoldDB" id="A0A127VEA9"/>
<gene>
    <name evidence="9" type="ORF">AY601_2702</name>
</gene>
<accession>A0A127VEA9</accession>
<dbReference type="SUPFAM" id="SSF54534">
    <property type="entry name" value="FKBP-like"/>
    <property type="match status" value="1"/>
</dbReference>
<dbReference type="Proteomes" id="UP000071561">
    <property type="component" value="Chromosome"/>
</dbReference>
<sequence length="162" mass="17517">MHPMIKIKHLIVLLVCTVTAFTSCKKKETYDPDPQFRADTTAIRAFVVANKIPAIKDPATGVFYQIITPGSGSVKINNSTMVTVNYTGRFLNGNVFDQSNGTPIVFPLGNLIAGWQVGVPFIQPGGRIRLIIPSVLGYGNSDRGPIPANSILDFTIDLISAK</sequence>
<dbReference type="PANTHER" id="PTHR43811">
    <property type="entry name" value="FKBP-TYPE PEPTIDYL-PROLYL CIS-TRANS ISOMERASE FKPA"/>
    <property type="match status" value="1"/>
</dbReference>
<dbReference type="PANTHER" id="PTHR43811:SF19">
    <property type="entry name" value="39 KDA FK506-BINDING NUCLEAR PROTEIN"/>
    <property type="match status" value="1"/>
</dbReference>
<protein>
    <recommendedName>
        <fullName evidence="6">Peptidyl-prolyl cis-trans isomerase</fullName>
        <ecNumber evidence="6">5.2.1.8</ecNumber>
    </recommendedName>
</protein>
<feature type="signal peptide" evidence="7">
    <location>
        <begin position="1"/>
        <end position="20"/>
    </location>
</feature>
<evidence type="ECO:0000256" key="7">
    <source>
        <dbReference type="SAM" id="SignalP"/>
    </source>
</evidence>
<feature type="domain" description="PPIase FKBP-type" evidence="8">
    <location>
        <begin position="79"/>
        <end position="162"/>
    </location>
</feature>
<dbReference type="InterPro" id="IPR046357">
    <property type="entry name" value="PPIase_dom_sf"/>
</dbReference>
<evidence type="ECO:0000313" key="9">
    <source>
        <dbReference type="EMBL" id="AMP99587.1"/>
    </source>
</evidence>
<dbReference type="EC" id="5.2.1.8" evidence="6"/>
<keyword evidence="7" id="KW-0732">Signal</keyword>
<evidence type="ECO:0000256" key="2">
    <source>
        <dbReference type="ARBA" id="ARBA00006577"/>
    </source>
</evidence>
<organism evidence="9 10">
    <name type="scientific">Pedobacter cryoconitis</name>
    <dbReference type="NCBI Taxonomy" id="188932"/>
    <lineage>
        <taxon>Bacteria</taxon>
        <taxon>Pseudomonadati</taxon>
        <taxon>Bacteroidota</taxon>
        <taxon>Sphingobacteriia</taxon>
        <taxon>Sphingobacteriales</taxon>
        <taxon>Sphingobacteriaceae</taxon>
        <taxon>Pedobacter</taxon>
    </lineage>
</organism>
<evidence type="ECO:0000259" key="8">
    <source>
        <dbReference type="PROSITE" id="PS50059"/>
    </source>
</evidence>
<dbReference type="PATRIC" id="fig|188932.3.peg.2814"/>
<dbReference type="PROSITE" id="PS51257">
    <property type="entry name" value="PROKAR_LIPOPROTEIN"/>
    <property type="match status" value="1"/>
</dbReference>
<dbReference type="Gene3D" id="3.10.50.40">
    <property type="match status" value="1"/>
</dbReference>
<evidence type="ECO:0000256" key="5">
    <source>
        <dbReference type="PROSITE-ProRule" id="PRU00277"/>
    </source>
</evidence>
<keyword evidence="4 5" id="KW-0413">Isomerase</keyword>
<dbReference type="GO" id="GO:0003755">
    <property type="term" value="F:peptidyl-prolyl cis-trans isomerase activity"/>
    <property type="evidence" value="ECO:0007669"/>
    <property type="project" value="UniProtKB-UniRule"/>
</dbReference>
<comment type="catalytic activity">
    <reaction evidence="1 5 6">
        <text>[protein]-peptidylproline (omega=180) = [protein]-peptidylproline (omega=0)</text>
        <dbReference type="Rhea" id="RHEA:16237"/>
        <dbReference type="Rhea" id="RHEA-COMP:10747"/>
        <dbReference type="Rhea" id="RHEA-COMP:10748"/>
        <dbReference type="ChEBI" id="CHEBI:83833"/>
        <dbReference type="ChEBI" id="CHEBI:83834"/>
        <dbReference type="EC" id="5.2.1.8"/>
    </reaction>
</comment>
<reference evidence="9 10" key="1">
    <citation type="submission" date="2016-03" db="EMBL/GenBank/DDBJ databases">
        <title>Complete genome sequence of Pedobacter cryoconitis PAMC 27485.</title>
        <authorList>
            <person name="Lee J."/>
            <person name="Kim O.-S."/>
        </authorList>
    </citation>
    <scope>NUCLEOTIDE SEQUENCE [LARGE SCALE GENOMIC DNA]</scope>
    <source>
        <strain evidence="9 10">PAMC 27485</strain>
    </source>
</reference>
<evidence type="ECO:0000256" key="6">
    <source>
        <dbReference type="RuleBase" id="RU003915"/>
    </source>
</evidence>
<comment type="similarity">
    <text evidence="2 6">Belongs to the FKBP-type PPIase family.</text>
</comment>
<dbReference type="KEGG" id="pcm:AY601_2702"/>
<dbReference type="EMBL" id="CP014504">
    <property type="protein sequence ID" value="AMP99587.1"/>
    <property type="molecule type" value="Genomic_DNA"/>
</dbReference>
<evidence type="ECO:0000256" key="3">
    <source>
        <dbReference type="ARBA" id="ARBA00023110"/>
    </source>
</evidence>
<name>A0A127VEA9_9SPHI</name>
<feature type="chain" id="PRO_5007280487" description="Peptidyl-prolyl cis-trans isomerase" evidence="7">
    <location>
        <begin position="21"/>
        <end position="162"/>
    </location>
</feature>
<evidence type="ECO:0000313" key="10">
    <source>
        <dbReference type="Proteomes" id="UP000071561"/>
    </source>
</evidence>
<keyword evidence="10" id="KW-1185">Reference proteome</keyword>
<dbReference type="Pfam" id="PF00254">
    <property type="entry name" value="FKBP_C"/>
    <property type="match status" value="1"/>
</dbReference>
<proteinExistence type="inferred from homology"/>
<evidence type="ECO:0000256" key="4">
    <source>
        <dbReference type="ARBA" id="ARBA00023235"/>
    </source>
</evidence>
<evidence type="ECO:0000256" key="1">
    <source>
        <dbReference type="ARBA" id="ARBA00000971"/>
    </source>
</evidence>